<feature type="signal peptide" evidence="2">
    <location>
        <begin position="1"/>
        <end position="21"/>
    </location>
</feature>
<keyword evidence="5" id="KW-1185">Reference proteome</keyword>
<dbReference type="AlphaFoldDB" id="A0A5S4FY41"/>
<protein>
    <recommendedName>
        <fullName evidence="3">Septum formation-related domain-containing protein</fullName>
    </recommendedName>
</protein>
<dbReference type="EMBL" id="VCKY01000005">
    <property type="protein sequence ID" value="TMR25031.1"/>
    <property type="molecule type" value="Genomic_DNA"/>
</dbReference>
<evidence type="ECO:0000256" key="1">
    <source>
        <dbReference type="SAM" id="MobiDB-lite"/>
    </source>
</evidence>
<dbReference type="Proteomes" id="UP000309128">
    <property type="component" value="Unassembled WGS sequence"/>
</dbReference>
<evidence type="ECO:0000313" key="4">
    <source>
        <dbReference type="EMBL" id="TMR25031.1"/>
    </source>
</evidence>
<keyword evidence="2" id="KW-0732">Signal</keyword>
<evidence type="ECO:0000259" key="3">
    <source>
        <dbReference type="Pfam" id="PF13845"/>
    </source>
</evidence>
<reference evidence="4 5" key="1">
    <citation type="submission" date="2019-05" db="EMBL/GenBank/DDBJ databases">
        <title>Draft genome sequence of Nonomuraea turkmeniaca DSM 43926.</title>
        <authorList>
            <person name="Saricaoglu S."/>
            <person name="Isik K."/>
        </authorList>
    </citation>
    <scope>NUCLEOTIDE SEQUENCE [LARGE SCALE GENOMIC DNA]</scope>
    <source>
        <strain evidence="4 5">DSM 43926</strain>
    </source>
</reference>
<dbReference type="Pfam" id="PF13845">
    <property type="entry name" value="Septum_form"/>
    <property type="match status" value="1"/>
</dbReference>
<sequence length="287" mass="30354">MLAAVRFPALAVAILAMTGCAATGGDVPASRRSTAASPSIASVTPAPVPTATPTATATPSADKDSYQAGICLDTAKTIREVTCDRPHNFEVMLSKRLEQRRRPSVRSMSRTCWSALKTYLSSTDTAASRLEATHYGPWKGKDGKWRFSCLAAERGRNDKEVRRTGSLAGALAGGLGAFQLCLEGEPLDEGPLRVVPCSRPHRSEAIPGVMAVDDFPPGRKGLMKVGLRAGLHCEKPGAAYLGGTRRGAESRGVAPTREAWLDGFTDAVCFVVSKTPVKGVMKSTGRP</sequence>
<gene>
    <name evidence="4" type="ORF">ETD86_02640</name>
</gene>
<feature type="region of interest" description="Disordered" evidence="1">
    <location>
        <begin position="26"/>
        <end position="62"/>
    </location>
</feature>
<dbReference type="InterPro" id="IPR026004">
    <property type="entry name" value="Septum_form"/>
</dbReference>
<dbReference type="PROSITE" id="PS51257">
    <property type="entry name" value="PROKAR_LIPOPROTEIN"/>
    <property type="match status" value="1"/>
</dbReference>
<name>A0A5S4FY41_9ACTN</name>
<evidence type="ECO:0000256" key="2">
    <source>
        <dbReference type="SAM" id="SignalP"/>
    </source>
</evidence>
<proteinExistence type="predicted"/>
<evidence type="ECO:0000313" key="5">
    <source>
        <dbReference type="Proteomes" id="UP000309128"/>
    </source>
</evidence>
<feature type="chain" id="PRO_5024277681" description="Septum formation-related domain-containing protein" evidence="2">
    <location>
        <begin position="22"/>
        <end position="287"/>
    </location>
</feature>
<dbReference type="OrthoDB" id="3628931at2"/>
<accession>A0A5S4FY41</accession>
<feature type="domain" description="Septum formation-related" evidence="3">
    <location>
        <begin position="70"/>
        <end position="269"/>
    </location>
</feature>
<feature type="compositionally biased region" description="Low complexity" evidence="1">
    <location>
        <begin position="28"/>
        <end position="60"/>
    </location>
</feature>
<organism evidence="4 5">
    <name type="scientific">Nonomuraea turkmeniaca</name>
    <dbReference type="NCBI Taxonomy" id="103838"/>
    <lineage>
        <taxon>Bacteria</taxon>
        <taxon>Bacillati</taxon>
        <taxon>Actinomycetota</taxon>
        <taxon>Actinomycetes</taxon>
        <taxon>Streptosporangiales</taxon>
        <taxon>Streptosporangiaceae</taxon>
        <taxon>Nonomuraea</taxon>
    </lineage>
</organism>
<comment type="caution">
    <text evidence="4">The sequence shown here is derived from an EMBL/GenBank/DDBJ whole genome shotgun (WGS) entry which is preliminary data.</text>
</comment>